<dbReference type="Proteomes" id="UP001610104">
    <property type="component" value="Unassembled WGS sequence"/>
</dbReference>
<organism evidence="1 2">
    <name type="scientific">Gaetbulibacter aquiaggeris</name>
    <dbReference type="NCBI Taxonomy" id="1735373"/>
    <lineage>
        <taxon>Bacteria</taxon>
        <taxon>Pseudomonadati</taxon>
        <taxon>Bacteroidota</taxon>
        <taxon>Flavobacteriia</taxon>
        <taxon>Flavobacteriales</taxon>
        <taxon>Flavobacteriaceae</taxon>
        <taxon>Gaetbulibacter</taxon>
    </lineage>
</organism>
<evidence type="ECO:0000313" key="2">
    <source>
        <dbReference type="Proteomes" id="UP001610104"/>
    </source>
</evidence>
<sequence>MKYYTCKYCFNEFEPKRRRVQIYCSNTCRAKAYHARKTGSTQLAKTLHPDSGALVPDLITPPSKTKIESVSIAGVGNATIGALAASGIKSVFTHPDNKAATKGDLKDLAMTFTRRYHLVNNLPRRDTDGALAYFDMATKEIKYSIYPL</sequence>
<evidence type="ECO:0000313" key="1">
    <source>
        <dbReference type="EMBL" id="MFH6769517.1"/>
    </source>
</evidence>
<dbReference type="RefSeq" id="WP_395438746.1">
    <property type="nucleotide sequence ID" value="NZ_JBAWKC010000004.1"/>
</dbReference>
<proteinExistence type="predicted"/>
<comment type="caution">
    <text evidence="1">The sequence shown here is derived from an EMBL/GenBank/DDBJ whole genome shotgun (WGS) entry which is preliminary data.</text>
</comment>
<dbReference type="EMBL" id="JBAWKC010000004">
    <property type="protein sequence ID" value="MFH6769517.1"/>
    <property type="molecule type" value="Genomic_DNA"/>
</dbReference>
<accession>A0ABW7MUY4</accession>
<gene>
    <name evidence="1" type="ORF">V8G56_12270</name>
</gene>
<keyword evidence="2" id="KW-1185">Reference proteome</keyword>
<reference evidence="1 2" key="1">
    <citation type="submission" date="2024-02" db="EMBL/GenBank/DDBJ databases">
        <title>A Gaetbulibacter species isolated from tidal flats and genomic insights of their niches.</title>
        <authorList>
            <person name="Ye Y."/>
        </authorList>
    </citation>
    <scope>NUCLEOTIDE SEQUENCE [LARGE SCALE GENOMIC DNA]</scope>
    <source>
        <strain evidence="1 2">KEM-8</strain>
    </source>
</reference>
<protein>
    <submittedName>
        <fullName evidence="1">Uncharacterized protein</fullName>
    </submittedName>
</protein>
<name>A0ABW7MUY4_9FLAO</name>